<comment type="caution">
    <text evidence="1">The sequence shown here is derived from an EMBL/GenBank/DDBJ whole genome shotgun (WGS) entry which is preliminary data.</text>
</comment>
<dbReference type="Proteomes" id="UP000051697">
    <property type="component" value="Unassembled WGS sequence"/>
</dbReference>
<dbReference type="RefSeq" id="WP_057889477.1">
    <property type="nucleotide sequence ID" value="NZ_AZFE01000030.1"/>
</dbReference>
<organism evidence="1 2">
    <name type="scientific">Paucilactobacillus oligofermentans DSM 15707 = LMG 22743</name>
    <dbReference type="NCBI Taxonomy" id="1423778"/>
    <lineage>
        <taxon>Bacteria</taxon>
        <taxon>Bacillati</taxon>
        <taxon>Bacillota</taxon>
        <taxon>Bacilli</taxon>
        <taxon>Lactobacillales</taxon>
        <taxon>Lactobacillaceae</taxon>
        <taxon>Paucilactobacillus</taxon>
    </lineage>
</organism>
<evidence type="ECO:0000313" key="1">
    <source>
        <dbReference type="EMBL" id="KRL55910.1"/>
    </source>
</evidence>
<dbReference type="PATRIC" id="fig|1423778.4.peg.516"/>
<keyword evidence="2" id="KW-1185">Reference proteome</keyword>
<protein>
    <submittedName>
        <fullName evidence="1">Uncharacterized protein</fullName>
    </submittedName>
</protein>
<dbReference type="STRING" id="1423778.FC70_GL000495"/>
<proteinExistence type="predicted"/>
<dbReference type="EMBL" id="AZFE01000030">
    <property type="protein sequence ID" value="KRL55910.1"/>
    <property type="molecule type" value="Genomic_DNA"/>
</dbReference>
<reference evidence="1 2" key="1">
    <citation type="journal article" date="2015" name="Genome Announc.">
        <title>Expanding the biotechnology potential of lactobacilli through comparative genomics of 213 strains and associated genera.</title>
        <authorList>
            <person name="Sun Z."/>
            <person name="Harris H.M."/>
            <person name="McCann A."/>
            <person name="Guo C."/>
            <person name="Argimon S."/>
            <person name="Zhang W."/>
            <person name="Yang X."/>
            <person name="Jeffery I.B."/>
            <person name="Cooney J.C."/>
            <person name="Kagawa T.F."/>
            <person name="Liu W."/>
            <person name="Song Y."/>
            <person name="Salvetti E."/>
            <person name="Wrobel A."/>
            <person name="Rasinkangas P."/>
            <person name="Parkhill J."/>
            <person name="Rea M.C."/>
            <person name="O'Sullivan O."/>
            <person name="Ritari J."/>
            <person name="Douillard F.P."/>
            <person name="Paul Ross R."/>
            <person name="Yang R."/>
            <person name="Briner A.E."/>
            <person name="Felis G.E."/>
            <person name="de Vos W.M."/>
            <person name="Barrangou R."/>
            <person name="Klaenhammer T.R."/>
            <person name="Caufield P.W."/>
            <person name="Cui Y."/>
            <person name="Zhang H."/>
            <person name="O'Toole P.W."/>
        </authorList>
    </citation>
    <scope>NUCLEOTIDE SEQUENCE [LARGE SCALE GENOMIC DNA]</scope>
    <source>
        <strain evidence="1 2">DSM 15707</strain>
    </source>
</reference>
<dbReference type="AlphaFoldDB" id="A0A0R1RGP2"/>
<dbReference type="KEGG" id="lol:LACOL_0802"/>
<name>A0A0R1RGP2_9LACO</name>
<accession>A0A0R1RGP2</accession>
<sequence length="136" mass="16345">MTTSTRTFENEDIQILTLHEARFVDRYLQLVNTHHWSLDQTMIEINDDFELRRDVEKSIVIRKAQRQHVHFWFNDGELDYIDLVIREAYKHNFDAGYVVDVINERNMSCEITQAEVEYLSSRHGYVLNKDFETNFV</sequence>
<evidence type="ECO:0000313" key="2">
    <source>
        <dbReference type="Proteomes" id="UP000051697"/>
    </source>
</evidence>
<gene>
    <name evidence="1" type="ORF">FC70_GL000495</name>
</gene>